<dbReference type="RefSeq" id="XP_007272394.1">
    <property type="nucleotide sequence ID" value="XM_007272332.1"/>
</dbReference>
<dbReference type="EMBL" id="JH718992">
    <property type="protein sequence ID" value="EJC97343.1"/>
    <property type="molecule type" value="Genomic_DNA"/>
</dbReference>
<protein>
    <submittedName>
        <fullName evidence="1">Uncharacterized protein</fullName>
    </submittedName>
</protein>
<reference evidence="2" key="1">
    <citation type="journal article" date="2012" name="Science">
        <title>The Paleozoic origin of enzymatic lignin decomposition reconstructed from 31 fungal genomes.</title>
        <authorList>
            <person name="Floudas D."/>
            <person name="Binder M."/>
            <person name="Riley R."/>
            <person name="Barry K."/>
            <person name="Blanchette R.A."/>
            <person name="Henrissat B."/>
            <person name="Martinez A.T."/>
            <person name="Otillar R."/>
            <person name="Spatafora J.W."/>
            <person name="Yadav J.S."/>
            <person name="Aerts A."/>
            <person name="Benoit I."/>
            <person name="Boyd A."/>
            <person name="Carlson A."/>
            <person name="Copeland A."/>
            <person name="Coutinho P.M."/>
            <person name="de Vries R.P."/>
            <person name="Ferreira P."/>
            <person name="Findley K."/>
            <person name="Foster B."/>
            <person name="Gaskell J."/>
            <person name="Glotzer D."/>
            <person name="Gorecki P."/>
            <person name="Heitman J."/>
            <person name="Hesse C."/>
            <person name="Hori C."/>
            <person name="Igarashi K."/>
            <person name="Jurgens J.A."/>
            <person name="Kallen N."/>
            <person name="Kersten P."/>
            <person name="Kohler A."/>
            <person name="Kuees U."/>
            <person name="Kumar T.K.A."/>
            <person name="Kuo A."/>
            <person name="LaButti K."/>
            <person name="Larrondo L.F."/>
            <person name="Lindquist E."/>
            <person name="Ling A."/>
            <person name="Lombard V."/>
            <person name="Lucas S."/>
            <person name="Lundell T."/>
            <person name="Martin R."/>
            <person name="McLaughlin D.J."/>
            <person name="Morgenstern I."/>
            <person name="Morin E."/>
            <person name="Murat C."/>
            <person name="Nagy L.G."/>
            <person name="Nolan M."/>
            <person name="Ohm R.A."/>
            <person name="Patyshakuliyeva A."/>
            <person name="Rokas A."/>
            <person name="Ruiz-Duenas F.J."/>
            <person name="Sabat G."/>
            <person name="Salamov A."/>
            <person name="Samejima M."/>
            <person name="Schmutz J."/>
            <person name="Slot J.C."/>
            <person name="St John F."/>
            <person name="Stenlid J."/>
            <person name="Sun H."/>
            <person name="Sun S."/>
            <person name="Syed K."/>
            <person name="Tsang A."/>
            <person name="Wiebenga A."/>
            <person name="Young D."/>
            <person name="Pisabarro A."/>
            <person name="Eastwood D.C."/>
            <person name="Martin F."/>
            <person name="Cullen D."/>
            <person name="Grigoriev I.V."/>
            <person name="Hibbett D.S."/>
        </authorList>
    </citation>
    <scope>NUCLEOTIDE SEQUENCE [LARGE SCALE GENOMIC DNA]</scope>
    <source>
        <strain evidence="2">MF3/22</strain>
    </source>
</reference>
<proteinExistence type="predicted"/>
<dbReference type="AlphaFoldDB" id="R7SF63"/>
<gene>
    <name evidence="1" type="ORF">FOMMEDRAFT_163842</name>
</gene>
<name>R7SF63_FOMME</name>
<evidence type="ECO:0000313" key="1">
    <source>
        <dbReference type="EMBL" id="EJC97343.1"/>
    </source>
</evidence>
<dbReference type="KEGG" id="fme:FOMMEDRAFT_163842"/>
<sequence length="248" mass="28055">MSSTASDNRHPYIVYVPRSKNSVPCPIYVPENAFIKTLEEAICKERVFEDDLQGQYPILLKCGNLKMLPRQSLYESALEWLRQRTGDGEDDKLMMPAMRLHDYFPDGPTPEDERMIDVVVVTNSIWGSLNYTALSSSDSLNRFCKEITFLVPRGDGEPDWQVVVNLNNYLGQPSYPQFVENVVQRPRQAADDGNSRASAKMGLRNMLDAITPEGNNSEIFSKLLSDEDGASPYAQSHPEITHIFMLFP</sequence>
<keyword evidence="2" id="KW-1185">Reference proteome</keyword>
<evidence type="ECO:0000313" key="2">
    <source>
        <dbReference type="Proteomes" id="UP000053630"/>
    </source>
</evidence>
<dbReference type="GeneID" id="18676066"/>
<accession>R7SF63</accession>
<organism evidence="1 2">
    <name type="scientific">Fomitiporia mediterranea (strain MF3/22)</name>
    <name type="common">Grapevine white-rot fungus</name>
    <dbReference type="NCBI Taxonomy" id="694068"/>
    <lineage>
        <taxon>Eukaryota</taxon>
        <taxon>Fungi</taxon>
        <taxon>Dikarya</taxon>
        <taxon>Basidiomycota</taxon>
        <taxon>Agaricomycotina</taxon>
        <taxon>Agaricomycetes</taxon>
        <taxon>Hymenochaetales</taxon>
        <taxon>Hymenochaetaceae</taxon>
        <taxon>Fomitiporia</taxon>
    </lineage>
</organism>
<dbReference type="Proteomes" id="UP000053630">
    <property type="component" value="Unassembled WGS sequence"/>
</dbReference>